<organism evidence="2 3">
    <name type="scientific">Methylobacterium soli</name>
    <dbReference type="NCBI Taxonomy" id="553447"/>
    <lineage>
        <taxon>Bacteria</taxon>
        <taxon>Pseudomonadati</taxon>
        <taxon>Pseudomonadota</taxon>
        <taxon>Alphaproteobacteria</taxon>
        <taxon>Hyphomicrobiales</taxon>
        <taxon>Methylobacteriaceae</taxon>
        <taxon>Methylobacterium</taxon>
    </lineage>
</organism>
<keyword evidence="3" id="KW-1185">Reference proteome</keyword>
<evidence type="ECO:0000313" key="3">
    <source>
        <dbReference type="Proteomes" id="UP000474159"/>
    </source>
</evidence>
<gene>
    <name evidence="2" type="ORF">F6X53_14850</name>
</gene>
<evidence type="ECO:0000313" key="2">
    <source>
        <dbReference type="EMBL" id="KAB1078365.1"/>
    </source>
</evidence>
<sequence length="60" mass="6883">MTTSSVEQRDDEGRRTVRAGAHLREPFRASHARNAPDRIWFQSVKHPLMAKGRQIDRAAI</sequence>
<dbReference type="AlphaFoldDB" id="A0A6L3T4X4"/>
<feature type="region of interest" description="Disordered" evidence="1">
    <location>
        <begin position="1"/>
        <end position="20"/>
    </location>
</feature>
<protein>
    <submittedName>
        <fullName evidence="2">Uncharacterized protein</fullName>
    </submittedName>
</protein>
<reference evidence="2 3" key="1">
    <citation type="submission" date="2019-09" db="EMBL/GenBank/DDBJ databases">
        <title>YIM 48816 draft genome.</title>
        <authorList>
            <person name="Jiang L."/>
        </authorList>
    </citation>
    <scope>NUCLEOTIDE SEQUENCE [LARGE SCALE GENOMIC DNA]</scope>
    <source>
        <strain evidence="2 3">YIM 48816</strain>
    </source>
</reference>
<comment type="caution">
    <text evidence="2">The sequence shown here is derived from an EMBL/GenBank/DDBJ whole genome shotgun (WGS) entry which is preliminary data.</text>
</comment>
<dbReference type="RefSeq" id="WP_151000985.1">
    <property type="nucleotide sequence ID" value="NZ_BPQY01000023.1"/>
</dbReference>
<name>A0A6L3T4X4_9HYPH</name>
<dbReference type="EMBL" id="VZZK01000014">
    <property type="protein sequence ID" value="KAB1078365.1"/>
    <property type="molecule type" value="Genomic_DNA"/>
</dbReference>
<accession>A0A6L3T4X4</accession>
<proteinExistence type="predicted"/>
<evidence type="ECO:0000256" key="1">
    <source>
        <dbReference type="SAM" id="MobiDB-lite"/>
    </source>
</evidence>
<dbReference type="Proteomes" id="UP000474159">
    <property type="component" value="Unassembled WGS sequence"/>
</dbReference>